<evidence type="ECO:0000256" key="1">
    <source>
        <dbReference type="ARBA" id="ARBA00008889"/>
    </source>
</evidence>
<dbReference type="Pfam" id="PF00466">
    <property type="entry name" value="Ribosomal_L10"/>
    <property type="match status" value="1"/>
</dbReference>
<gene>
    <name evidence="5" type="ORF">RHSIM_Rhsim09G0173300</name>
</gene>
<evidence type="ECO:0000313" key="6">
    <source>
        <dbReference type="Proteomes" id="UP000626092"/>
    </source>
</evidence>
<name>A0A834GKE5_RHOSS</name>
<evidence type="ECO:0000313" key="5">
    <source>
        <dbReference type="EMBL" id="KAF7132653.1"/>
    </source>
</evidence>
<sequence length="192" mass="20868">MASKAVKKMAYDKKLCQLLDEYTQILIAAVGNVGSNQLLNIRQRLRGDFVFLMGKNTIMKRSIRIHAEKTGNTAFLIQIPVLAGNVGLISTKGNLKEVSEEVAKYKVKYSVPSVVHYCYNYCPGSKKSSVSSNSTGSRSKTAAVPVDRAATTPASQILASTPLSVASPSTLLPVRVLQVKCIYFCIFAPCIF</sequence>
<proteinExistence type="inferred from homology"/>
<reference evidence="5" key="1">
    <citation type="submission" date="2019-11" db="EMBL/GenBank/DDBJ databases">
        <authorList>
            <person name="Liu Y."/>
            <person name="Hou J."/>
            <person name="Li T.-Q."/>
            <person name="Guan C.-H."/>
            <person name="Wu X."/>
            <person name="Wu H.-Z."/>
            <person name="Ling F."/>
            <person name="Zhang R."/>
            <person name="Shi X.-G."/>
            <person name="Ren J.-P."/>
            <person name="Chen E.-F."/>
            <person name="Sun J.-M."/>
        </authorList>
    </citation>
    <scope>NUCLEOTIDE SEQUENCE</scope>
    <source>
        <strain evidence="5">Adult_tree_wgs_1</strain>
        <tissue evidence="5">Leaves</tissue>
    </source>
</reference>
<comment type="similarity">
    <text evidence="1">Belongs to the universal ribosomal protein uL10 family.</text>
</comment>
<evidence type="ECO:0000256" key="2">
    <source>
        <dbReference type="ARBA" id="ARBA00022980"/>
    </source>
</evidence>
<dbReference type="InterPro" id="IPR050323">
    <property type="entry name" value="Ribosomal_protein_uL10"/>
</dbReference>
<comment type="caution">
    <text evidence="5">The sequence shown here is derived from an EMBL/GenBank/DDBJ whole genome shotgun (WGS) entry which is preliminary data.</text>
</comment>
<dbReference type="OrthoDB" id="10259902at2759"/>
<dbReference type="AlphaFoldDB" id="A0A834GKE5"/>
<dbReference type="PANTHER" id="PTHR45699">
    <property type="entry name" value="60S ACIDIC RIBOSOMAL PROTEIN P0"/>
    <property type="match status" value="1"/>
</dbReference>
<dbReference type="GO" id="GO:0002181">
    <property type="term" value="P:cytoplasmic translation"/>
    <property type="evidence" value="ECO:0007669"/>
    <property type="project" value="TreeGrafter"/>
</dbReference>
<keyword evidence="2" id="KW-0689">Ribosomal protein</keyword>
<dbReference type="GO" id="GO:0000027">
    <property type="term" value="P:ribosomal large subunit assembly"/>
    <property type="evidence" value="ECO:0007669"/>
    <property type="project" value="TreeGrafter"/>
</dbReference>
<dbReference type="GO" id="GO:0022625">
    <property type="term" value="C:cytosolic large ribosomal subunit"/>
    <property type="evidence" value="ECO:0007669"/>
    <property type="project" value="TreeGrafter"/>
</dbReference>
<dbReference type="InterPro" id="IPR001790">
    <property type="entry name" value="Ribosomal_uL10"/>
</dbReference>
<dbReference type="GO" id="GO:0003735">
    <property type="term" value="F:structural constituent of ribosome"/>
    <property type="evidence" value="ECO:0007669"/>
    <property type="project" value="TreeGrafter"/>
</dbReference>
<feature type="compositionally biased region" description="Low complexity" evidence="4">
    <location>
        <begin position="126"/>
        <end position="140"/>
    </location>
</feature>
<dbReference type="Gene3D" id="3.30.70.1730">
    <property type="match status" value="1"/>
</dbReference>
<protein>
    <submittedName>
        <fullName evidence="5">Uncharacterized protein</fullName>
    </submittedName>
</protein>
<feature type="region of interest" description="Disordered" evidence="4">
    <location>
        <begin position="126"/>
        <end position="145"/>
    </location>
</feature>
<dbReference type="EMBL" id="WJXA01000009">
    <property type="protein sequence ID" value="KAF7132653.1"/>
    <property type="molecule type" value="Genomic_DNA"/>
</dbReference>
<evidence type="ECO:0000256" key="4">
    <source>
        <dbReference type="SAM" id="MobiDB-lite"/>
    </source>
</evidence>
<accession>A0A834GKE5</accession>
<keyword evidence="3" id="KW-0687">Ribonucleoprotein</keyword>
<dbReference type="GO" id="GO:0070180">
    <property type="term" value="F:large ribosomal subunit rRNA binding"/>
    <property type="evidence" value="ECO:0007669"/>
    <property type="project" value="TreeGrafter"/>
</dbReference>
<organism evidence="5 6">
    <name type="scientific">Rhododendron simsii</name>
    <name type="common">Sims's rhododendron</name>
    <dbReference type="NCBI Taxonomy" id="118357"/>
    <lineage>
        <taxon>Eukaryota</taxon>
        <taxon>Viridiplantae</taxon>
        <taxon>Streptophyta</taxon>
        <taxon>Embryophyta</taxon>
        <taxon>Tracheophyta</taxon>
        <taxon>Spermatophyta</taxon>
        <taxon>Magnoliopsida</taxon>
        <taxon>eudicotyledons</taxon>
        <taxon>Gunneridae</taxon>
        <taxon>Pentapetalae</taxon>
        <taxon>asterids</taxon>
        <taxon>Ericales</taxon>
        <taxon>Ericaceae</taxon>
        <taxon>Ericoideae</taxon>
        <taxon>Rhodoreae</taxon>
        <taxon>Rhododendron</taxon>
    </lineage>
</organism>
<dbReference type="Proteomes" id="UP000626092">
    <property type="component" value="Unassembled WGS sequence"/>
</dbReference>
<dbReference type="PANTHER" id="PTHR45699:SF3">
    <property type="entry name" value="LARGE RIBOSOMAL SUBUNIT PROTEIN UL10"/>
    <property type="match status" value="1"/>
</dbReference>
<keyword evidence="6" id="KW-1185">Reference proteome</keyword>
<dbReference type="InterPro" id="IPR043141">
    <property type="entry name" value="Ribosomal_uL10-like_sf"/>
</dbReference>
<evidence type="ECO:0000256" key="3">
    <source>
        <dbReference type="ARBA" id="ARBA00023274"/>
    </source>
</evidence>
<dbReference type="SUPFAM" id="SSF160369">
    <property type="entry name" value="Ribosomal protein L10-like"/>
    <property type="match status" value="1"/>
</dbReference>